<reference evidence="1 2" key="1">
    <citation type="submission" date="2016-11" db="EMBL/GenBank/DDBJ databases">
        <authorList>
            <person name="Jaros S."/>
            <person name="Januszkiewicz K."/>
            <person name="Wedrychowicz H."/>
        </authorList>
    </citation>
    <scope>NUCLEOTIDE SEQUENCE [LARGE SCALE GENOMIC DNA]</scope>
    <source>
        <strain evidence="1 2">DSM 17459</strain>
    </source>
</reference>
<dbReference type="Proteomes" id="UP000184245">
    <property type="component" value="Unassembled WGS sequence"/>
</dbReference>
<gene>
    <name evidence="1" type="ORF">SAMN02745158_00248</name>
</gene>
<dbReference type="EMBL" id="FQVI01000001">
    <property type="protein sequence ID" value="SHE35285.1"/>
    <property type="molecule type" value="Genomic_DNA"/>
</dbReference>
<dbReference type="SUPFAM" id="SSF56281">
    <property type="entry name" value="Metallo-hydrolase/oxidoreductase"/>
    <property type="match status" value="1"/>
</dbReference>
<dbReference type="InterPro" id="IPR041712">
    <property type="entry name" value="DHPS-like_MBL-fold"/>
</dbReference>
<dbReference type="PANTHER" id="PTHR13754:SF13">
    <property type="entry name" value="METALLO-BETA-LACTAMASE SUPERFAMILY PROTEIN (AFU_ORTHOLOGUE AFUA_3G07630)"/>
    <property type="match status" value="1"/>
</dbReference>
<dbReference type="GO" id="GO:0016740">
    <property type="term" value="F:transferase activity"/>
    <property type="evidence" value="ECO:0007669"/>
    <property type="project" value="TreeGrafter"/>
</dbReference>
<dbReference type="PANTHER" id="PTHR13754">
    <property type="entry name" value="METALLO-BETA-LACTAMASE SUPERFAMILY PROTEIN"/>
    <property type="match status" value="1"/>
</dbReference>
<dbReference type="InterPro" id="IPR052926">
    <property type="entry name" value="Metallo-beta-lactamase_dom"/>
</dbReference>
<protein>
    <submittedName>
        <fullName evidence="1">7,8-dihydropterin-6-yl-methyl-4-(Beta-D-ribofuranosyl)aminobenzene 5'-phosphate synthase</fullName>
    </submittedName>
</protein>
<organism evidence="1 2">
    <name type="scientific">Lactonifactor longoviformis DSM 17459</name>
    <dbReference type="NCBI Taxonomy" id="1122155"/>
    <lineage>
        <taxon>Bacteria</taxon>
        <taxon>Bacillati</taxon>
        <taxon>Bacillota</taxon>
        <taxon>Clostridia</taxon>
        <taxon>Eubacteriales</taxon>
        <taxon>Clostridiaceae</taxon>
        <taxon>Lactonifactor</taxon>
    </lineage>
</organism>
<dbReference type="Gene3D" id="3.60.15.10">
    <property type="entry name" value="Ribonuclease Z/Hydroxyacylglutathione hydrolase-like"/>
    <property type="match status" value="1"/>
</dbReference>
<dbReference type="CDD" id="cd07713">
    <property type="entry name" value="DHPS-like_MBL-fold"/>
    <property type="match status" value="1"/>
</dbReference>
<accession>A0A1M4SSY5</accession>
<evidence type="ECO:0000313" key="2">
    <source>
        <dbReference type="Proteomes" id="UP000184245"/>
    </source>
</evidence>
<dbReference type="STRING" id="1122155.SAMN02745158_00248"/>
<dbReference type="RefSeq" id="WP_158640963.1">
    <property type="nucleotide sequence ID" value="NZ_FQVI01000001.1"/>
</dbReference>
<dbReference type="AlphaFoldDB" id="A0A1M4SSY5"/>
<keyword evidence="2" id="KW-1185">Reference proteome</keyword>
<dbReference type="InterPro" id="IPR036866">
    <property type="entry name" value="RibonucZ/Hydroxyglut_hydro"/>
</dbReference>
<name>A0A1M4SSY5_9CLOT</name>
<dbReference type="OrthoDB" id="9803916at2"/>
<proteinExistence type="predicted"/>
<evidence type="ECO:0000313" key="1">
    <source>
        <dbReference type="EMBL" id="SHE35285.1"/>
    </source>
</evidence>
<sequence length="155" mass="17682">MHFTERELQIDESLFLFSNVKGRVLWPDSNQNLKVKIGERYVQDDFAHEQNLVITENGRKILVAGCAHNGIINILEHYRHLKKGMPDLVVGGLHLTNPRAGTSVEPEIIREIGDRLSAYPCSYMVCHCTGEEAYGILRRKLGDRIQYIRTGDVIH</sequence>